<dbReference type="Gene3D" id="1.20.1250.20">
    <property type="entry name" value="MFS general substrate transporter like domains"/>
    <property type="match status" value="1"/>
</dbReference>
<accession>A0A930UTZ6</accession>
<dbReference type="AlphaFoldDB" id="A0A930UTZ6"/>
<keyword evidence="1" id="KW-0812">Transmembrane</keyword>
<feature type="transmembrane region" description="Helical" evidence="1">
    <location>
        <begin position="6"/>
        <end position="26"/>
    </location>
</feature>
<feature type="transmembrane region" description="Helical" evidence="1">
    <location>
        <begin position="63"/>
        <end position="87"/>
    </location>
</feature>
<gene>
    <name evidence="2" type="ORF">INT80_00925</name>
</gene>
<organism evidence="2">
    <name type="scientific">Gallibacterium anatis</name>
    <dbReference type="NCBI Taxonomy" id="750"/>
    <lineage>
        <taxon>Bacteria</taxon>
        <taxon>Pseudomonadati</taxon>
        <taxon>Pseudomonadota</taxon>
        <taxon>Gammaproteobacteria</taxon>
        <taxon>Pasteurellales</taxon>
        <taxon>Pasteurellaceae</taxon>
        <taxon>Gallibacterium</taxon>
    </lineage>
</organism>
<evidence type="ECO:0000256" key="1">
    <source>
        <dbReference type="SAM" id="Phobius"/>
    </source>
</evidence>
<name>A0A930UTZ6_9PAST</name>
<dbReference type="InterPro" id="IPR036259">
    <property type="entry name" value="MFS_trans_sf"/>
</dbReference>
<feature type="transmembrane region" description="Helical" evidence="1">
    <location>
        <begin position="38"/>
        <end position="57"/>
    </location>
</feature>
<keyword evidence="1" id="KW-0472">Membrane</keyword>
<reference evidence="2" key="1">
    <citation type="submission" date="2020-11" db="EMBL/GenBank/DDBJ databases">
        <title>Gallibacterium anatis 1637, full genome, WGS.</title>
        <authorList>
            <person name="Laishevtcev A.I."/>
            <person name="Yakimova E.A."/>
            <person name="Petkovich D."/>
            <person name="Stepanova T.V."/>
            <person name="Kalendr R.S."/>
            <person name="Rubalsky E.O."/>
            <person name="Zulkarneev E.R."/>
            <person name="Aleshkin A.V."/>
        </authorList>
    </citation>
    <scope>NUCLEOTIDE SEQUENCE</scope>
    <source>
        <strain evidence="2">1637</strain>
    </source>
</reference>
<proteinExistence type="predicted"/>
<protein>
    <submittedName>
        <fullName evidence="2">Uncharacterized protein</fullName>
    </submittedName>
</protein>
<evidence type="ECO:0000313" key="2">
    <source>
        <dbReference type="EMBL" id="MBF4102174.1"/>
    </source>
</evidence>
<keyword evidence="1" id="KW-1133">Transmembrane helix</keyword>
<comment type="caution">
    <text evidence="2">The sequence shown here is derived from an EMBL/GenBank/DDBJ whole genome shotgun (WGS) entry which is preliminary data.</text>
</comment>
<sequence>MCGQAAHVAATSLALIGFFNIFGSLFSGYLGTKYKMKYILAGLYASRALMIIVFLLAPKTELTFYIFSLFLGLTWLATVPPTAGLVAKTFGVRYLATLLDSPYYLIKPAVFRRIFRWVIHFLFR</sequence>
<dbReference type="SUPFAM" id="SSF103473">
    <property type="entry name" value="MFS general substrate transporter"/>
    <property type="match status" value="1"/>
</dbReference>
<dbReference type="EMBL" id="JADION010000002">
    <property type="protein sequence ID" value="MBF4102174.1"/>
    <property type="molecule type" value="Genomic_DNA"/>
</dbReference>